<dbReference type="InterPro" id="IPR004474">
    <property type="entry name" value="LytR_CpsA_psr"/>
</dbReference>
<protein>
    <submittedName>
        <fullName evidence="4">LytR family transcriptional attenuator</fullName>
    </submittedName>
</protein>
<feature type="domain" description="Cell envelope-related transcriptional attenuator" evidence="3">
    <location>
        <begin position="97"/>
        <end position="250"/>
    </location>
</feature>
<keyword evidence="2" id="KW-1133">Transmembrane helix</keyword>
<dbReference type="EMBL" id="VIVQ01000006">
    <property type="protein sequence ID" value="TWE07326.1"/>
    <property type="molecule type" value="Genomic_DNA"/>
</dbReference>
<dbReference type="Proteomes" id="UP000318297">
    <property type="component" value="Unassembled WGS sequence"/>
</dbReference>
<dbReference type="Gene3D" id="3.40.630.190">
    <property type="entry name" value="LCP protein"/>
    <property type="match status" value="1"/>
</dbReference>
<name>A0A561DVD4_9MICO</name>
<accession>A0A561DVD4</accession>
<comment type="caution">
    <text evidence="4">The sequence shown here is derived from an EMBL/GenBank/DDBJ whole genome shotgun (WGS) entry which is preliminary data.</text>
</comment>
<evidence type="ECO:0000256" key="1">
    <source>
        <dbReference type="ARBA" id="ARBA00006068"/>
    </source>
</evidence>
<gene>
    <name evidence="4" type="ORF">BKA23_3509</name>
</gene>
<dbReference type="AlphaFoldDB" id="A0A561DVD4"/>
<evidence type="ECO:0000313" key="4">
    <source>
        <dbReference type="EMBL" id="TWE07326.1"/>
    </source>
</evidence>
<dbReference type="InterPro" id="IPR050922">
    <property type="entry name" value="LytR/CpsA/Psr_CW_biosynth"/>
</dbReference>
<keyword evidence="2" id="KW-0812">Transmembrane</keyword>
<organism evidence="4 5">
    <name type="scientific">Rudaeicoccus suwonensis</name>
    <dbReference type="NCBI Taxonomy" id="657409"/>
    <lineage>
        <taxon>Bacteria</taxon>
        <taxon>Bacillati</taxon>
        <taxon>Actinomycetota</taxon>
        <taxon>Actinomycetes</taxon>
        <taxon>Micrococcales</taxon>
        <taxon>Dermacoccaceae</taxon>
        <taxon>Rudaeicoccus</taxon>
    </lineage>
</organism>
<dbReference type="PANTHER" id="PTHR33392:SF6">
    <property type="entry name" value="POLYISOPRENYL-TEICHOIC ACID--PEPTIDOGLYCAN TEICHOIC ACID TRANSFERASE TAGU"/>
    <property type="match status" value="1"/>
</dbReference>
<reference evidence="4 5" key="1">
    <citation type="submission" date="2019-06" db="EMBL/GenBank/DDBJ databases">
        <title>Sequencing the genomes of 1000 actinobacteria strains.</title>
        <authorList>
            <person name="Klenk H.-P."/>
        </authorList>
    </citation>
    <scope>NUCLEOTIDE SEQUENCE [LARGE SCALE GENOMIC DNA]</scope>
    <source>
        <strain evidence="4 5">DSM 19560</strain>
    </source>
</reference>
<evidence type="ECO:0000313" key="5">
    <source>
        <dbReference type="Proteomes" id="UP000318297"/>
    </source>
</evidence>
<keyword evidence="5" id="KW-1185">Reference proteome</keyword>
<dbReference type="NCBIfam" id="TIGR00350">
    <property type="entry name" value="lytR_cpsA_psr"/>
    <property type="match status" value="1"/>
</dbReference>
<feature type="transmembrane region" description="Helical" evidence="2">
    <location>
        <begin position="20"/>
        <end position="46"/>
    </location>
</feature>
<dbReference type="OrthoDB" id="9782542at2"/>
<evidence type="ECO:0000256" key="2">
    <source>
        <dbReference type="SAM" id="Phobius"/>
    </source>
</evidence>
<dbReference type="PANTHER" id="PTHR33392">
    <property type="entry name" value="POLYISOPRENYL-TEICHOIC ACID--PEPTIDOGLYCAN TEICHOIC ACID TRANSFERASE TAGU"/>
    <property type="match status" value="1"/>
</dbReference>
<keyword evidence="2" id="KW-0472">Membrane</keyword>
<comment type="similarity">
    <text evidence="1">Belongs to the LytR/CpsA/Psr (LCP) family.</text>
</comment>
<evidence type="ECO:0000259" key="3">
    <source>
        <dbReference type="Pfam" id="PF03816"/>
    </source>
</evidence>
<proteinExistence type="inferred from homology"/>
<dbReference type="Pfam" id="PF03816">
    <property type="entry name" value="LytR_cpsA_psr"/>
    <property type="match status" value="1"/>
</dbReference>
<sequence length="347" mass="38000">MFRFPPYGPAMPTQRRRPRFLKAFLISLGTIVCVIVLAVGGLFLYLQYGLSHNITKASLLPDEPGSVTRNPVAGNAQNILLIGSDTRSGTIDNLQGNSDVIQLVHISNGDKKISVIDFPRDLYVAIPGYPMNKINWSYARGGAPLLVETLQNLLGVHIDHVAQIDFTGFADLTNDLGGVEVYVPQGYSEGGISAGTQNPIGFGSWTKGWHHMNGDQALGFVRERHQLTLGDIDRGVDEQEWIHAIVKKMLTPSVLLNPVKLVQATNDLTKNATVDQTMTVSYLDNLAVNLAQLNPSDVSYYTAPWSGFATNVDGDVDTVNMPQMKLLGQALNQDKMASYTYDEHAMQ</sequence>